<dbReference type="STRING" id="198092.SAMN02745194_00691"/>
<dbReference type="Gene3D" id="1.10.1530.10">
    <property type="match status" value="1"/>
</dbReference>
<dbReference type="InterPro" id="IPR036111">
    <property type="entry name" value="Mal/L-sulfo/L-lacto_DH-like_sf"/>
</dbReference>
<dbReference type="InterPro" id="IPR003767">
    <property type="entry name" value="Malate/L-lactate_DH-like"/>
</dbReference>
<evidence type="ECO:0000256" key="1">
    <source>
        <dbReference type="ARBA" id="ARBA00006056"/>
    </source>
</evidence>
<dbReference type="Gene3D" id="3.30.1370.60">
    <property type="entry name" value="Hypothetical oxidoreductase yiak, domain 2"/>
    <property type="match status" value="1"/>
</dbReference>
<dbReference type="Proteomes" id="UP000184387">
    <property type="component" value="Unassembled WGS sequence"/>
</dbReference>
<dbReference type="InterPro" id="IPR043144">
    <property type="entry name" value="Mal/L-sulf/L-lact_DH-like_ah"/>
</dbReference>
<dbReference type="SUPFAM" id="SSF89733">
    <property type="entry name" value="L-sulfolactate dehydrogenase-like"/>
    <property type="match status" value="1"/>
</dbReference>
<feature type="region of interest" description="Disordered" evidence="3">
    <location>
        <begin position="205"/>
        <end position="240"/>
    </location>
</feature>
<dbReference type="EMBL" id="FQZF01000003">
    <property type="protein sequence ID" value="SHI59837.1"/>
    <property type="molecule type" value="Genomic_DNA"/>
</dbReference>
<organism evidence="4 5">
    <name type="scientific">Muricoccus roseus</name>
    <dbReference type="NCBI Taxonomy" id="198092"/>
    <lineage>
        <taxon>Bacteria</taxon>
        <taxon>Pseudomonadati</taxon>
        <taxon>Pseudomonadota</taxon>
        <taxon>Alphaproteobacteria</taxon>
        <taxon>Acetobacterales</taxon>
        <taxon>Roseomonadaceae</taxon>
        <taxon>Muricoccus</taxon>
    </lineage>
</organism>
<dbReference type="AlphaFoldDB" id="A0A1M6CFQ3"/>
<dbReference type="OrthoDB" id="9811519at2"/>
<evidence type="ECO:0000313" key="5">
    <source>
        <dbReference type="Proteomes" id="UP000184387"/>
    </source>
</evidence>
<dbReference type="PANTHER" id="PTHR11091">
    <property type="entry name" value="OXIDOREDUCTASE-RELATED"/>
    <property type="match status" value="1"/>
</dbReference>
<evidence type="ECO:0000313" key="4">
    <source>
        <dbReference type="EMBL" id="SHI59837.1"/>
    </source>
</evidence>
<dbReference type="RefSeq" id="WP_086061861.1">
    <property type="nucleotide sequence ID" value="NZ_FQZF01000003.1"/>
</dbReference>
<proteinExistence type="inferred from homology"/>
<protein>
    <submittedName>
        <fullName evidence="4">L-lactate dehydrogenase</fullName>
    </submittedName>
</protein>
<evidence type="ECO:0000256" key="3">
    <source>
        <dbReference type="SAM" id="MobiDB-lite"/>
    </source>
</evidence>
<keyword evidence="2" id="KW-0560">Oxidoreductase</keyword>
<accession>A0A1M6CFQ3</accession>
<reference evidence="4 5" key="1">
    <citation type="submission" date="2016-11" db="EMBL/GenBank/DDBJ databases">
        <authorList>
            <person name="Jaros S."/>
            <person name="Januszkiewicz K."/>
            <person name="Wedrychowicz H."/>
        </authorList>
    </citation>
    <scope>NUCLEOTIDE SEQUENCE [LARGE SCALE GENOMIC DNA]</scope>
    <source>
        <strain evidence="4 5">DSM 14916</strain>
    </source>
</reference>
<evidence type="ECO:0000256" key="2">
    <source>
        <dbReference type="ARBA" id="ARBA00023002"/>
    </source>
</evidence>
<dbReference type="InterPro" id="IPR043143">
    <property type="entry name" value="Mal/L-sulf/L-lact_DH-like_NADP"/>
</dbReference>
<name>A0A1M6CFQ3_9PROT</name>
<dbReference type="Pfam" id="PF02615">
    <property type="entry name" value="Ldh_2"/>
    <property type="match status" value="1"/>
</dbReference>
<comment type="similarity">
    <text evidence="1">Belongs to the LDH2/MDH2 oxidoreductase family.</text>
</comment>
<dbReference type="GO" id="GO:0016491">
    <property type="term" value="F:oxidoreductase activity"/>
    <property type="evidence" value="ECO:0007669"/>
    <property type="project" value="UniProtKB-KW"/>
</dbReference>
<dbReference type="PANTHER" id="PTHR11091:SF0">
    <property type="entry name" value="MALATE DEHYDROGENASE"/>
    <property type="match status" value="1"/>
</dbReference>
<sequence>MRAEELRDLAAALLCAAGMGTEKAAAVAEVLIEADRMGHDTHGVALLPRHLDEIASGSMTLEGEPEVIADRGATVAWGGRRLPGPWPVPRALDLAMERAPRFGMVGTAIGNGHHMGGLAAYLERVTARGLVVTMASSAPGVASVAPFGGTRGALSPAPFAAGFPTGGDPVLIDISASVTTNNMAMRLAREGRRYERPWLMEASGEATDDPTVLQRGRHGAAGRRSRPWPEGLWLGPLRRGDEPGPVGPWAGDGVKGMVNAIFIQVTDPGAFAGLAAFTLQTGSIAKNCRASTPRPGGGAMRLPGEAGLRRRETAMAEGVSLRPETVEALRPWAERLGIPLPSHMVGKV</sequence>
<keyword evidence="5" id="KW-1185">Reference proteome</keyword>
<feature type="compositionally biased region" description="Basic residues" evidence="3">
    <location>
        <begin position="215"/>
        <end position="226"/>
    </location>
</feature>
<gene>
    <name evidence="4" type="ORF">SAMN02745194_00691</name>
</gene>